<gene>
    <name evidence="1" type="ORF">PanWU01x14_214630</name>
</gene>
<evidence type="ECO:0000313" key="2">
    <source>
        <dbReference type="Proteomes" id="UP000237105"/>
    </source>
</evidence>
<accession>A0A2P5BS62</accession>
<organism evidence="1 2">
    <name type="scientific">Parasponia andersonii</name>
    <name type="common">Sponia andersonii</name>
    <dbReference type="NCBI Taxonomy" id="3476"/>
    <lineage>
        <taxon>Eukaryota</taxon>
        <taxon>Viridiplantae</taxon>
        <taxon>Streptophyta</taxon>
        <taxon>Embryophyta</taxon>
        <taxon>Tracheophyta</taxon>
        <taxon>Spermatophyta</taxon>
        <taxon>Magnoliopsida</taxon>
        <taxon>eudicotyledons</taxon>
        <taxon>Gunneridae</taxon>
        <taxon>Pentapetalae</taxon>
        <taxon>rosids</taxon>
        <taxon>fabids</taxon>
        <taxon>Rosales</taxon>
        <taxon>Cannabaceae</taxon>
        <taxon>Parasponia</taxon>
    </lineage>
</organism>
<reference evidence="2" key="1">
    <citation type="submission" date="2016-06" db="EMBL/GenBank/DDBJ databases">
        <title>Parallel loss of symbiosis genes in relatives of nitrogen-fixing non-legume Parasponia.</title>
        <authorList>
            <person name="Van Velzen R."/>
            <person name="Holmer R."/>
            <person name="Bu F."/>
            <person name="Rutten L."/>
            <person name="Van Zeijl A."/>
            <person name="Liu W."/>
            <person name="Santuari L."/>
            <person name="Cao Q."/>
            <person name="Sharma T."/>
            <person name="Shen D."/>
            <person name="Roswanjaya Y."/>
            <person name="Wardhani T."/>
            <person name="Kalhor M.S."/>
            <person name="Jansen J."/>
            <person name="Van den Hoogen J."/>
            <person name="Gungor B."/>
            <person name="Hartog M."/>
            <person name="Hontelez J."/>
            <person name="Verver J."/>
            <person name="Yang W.-C."/>
            <person name="Schijlen E."/>
            <person name="Repin R."/>
            <person name="Schilthuizen M."/>
            <person name="Schranz E."/>
            <person name="Heidstra R."/>
            <person name="Miyata K."/>
            <person name="Fedorova E."/>
            <person name="Kohlen W."/>
            <person name="Bisseling T."/>
            <person name="Smit S."/>
            <person name="Geurts R."/>
        </authorList>
    </citation>
    <scope>NUCLEOTIDE SEQUENCE [LARGE SCALE GENOMIC DNA]</scope>
    <source>
        <strain evidence="2">cv. WU1-14</strain>
    </source>
</reference>
<dbReference type="AlphaFoldDB" id="A0A2P5BS62"/>
<keyword evidence="2" id="KW-1185">Reference proteome</keyword>
<dbReference type="EMBL" id="JXTB01000230">
    <property type="protein sequence ID" value="PON51641.1"/>
    <property type="molecule type" value="Genomic_DNA"/>
</dbReference>
<name>A0A2P5BS62_PARAD</name>
<protein>
    <submittedName>
        <fullName evidence="1">Uncharacterized protein</fullName>
    </submittedName>
</protein>
<sequence length="90" mass="10340">MLELLEQLCPTWSWSNGLHEILDRSKHGCRGIVGWQKHRRRRLATIVTGYFTMVGWRVRIGRSQFKWLKIAGSLLISGGFNLGVLSRCSI</sequence>
<evidence type="ECO:0000313" key="1">
    <source>
        <dbReference type="EMBL" id="PON51641.1"/>
    </source>
</evidence>
<comment type="caution">
    <text evidence="1">The sequence shown here is derived from an EMBL/GenBank/DDBJ whole genome shotgun (WGS) entry which is preliminary data.</text>
</comment>
<proteinExistence type="predicted"/>
<dbReference type="Proteomes" id="UP000237105">
    <property type="component" value="Unassembled WGS sequence"/>
</dbReference>